<keyword evidence="3 8" id="KW-0479">Metal-binding</keyword>
<feature type="active site" description="Phosphoserine intermediate" evidence="7">
    <location>
        <position position="332"/>
    </location>
</feature>
<feature type="binding site" evidence="8">
    <location>
        <position position="548"/>
    </location>
    <ligand>
        <name>Zn(2+)</name>
        <dbReference type="ChEBI" id="CHEBI:29105"/>
        <label>2</label>
    </ligand>
</feature>
<dbReference type="InterPro" id="IPR039559">
    <property type="entry name" value="AIM6_PI-PLC-like_dom"/>
</dbReference>
<dbReference type="PANTHER" id="PTHR11596:SF5">
    <property type="entry name" value="ALKALINE PHOSPHATASE"/>
    <property type="match status" value="1"/>
</dbReference>
<evidence type="ECO:0000256" key="9">
    <source>
        <dbReference type="RuleBase" id="RU003946"/>
    </source>
</evidence>
<dbReference type="Pfam" id="PF13653">
    <property type="entry name" value="GDPD_2"/>
    <property type="match status" value="1"/>
</dbReference>
<keyword evidence="2" id="KW-0597">Phosphoprotein</keyword>
<dbReference type="SMART" id="SM00098">
    <property type="entry name" value="alkPPc"/>
    <property type="match status" value="1"/>
</dbReference>
<feature type="binding site" evidence="8">
    <location>
        <position position="291"/>
    </location>
    <ligand>
        <name>Mg(2+)</name>
        <dbReference type="ChEBI" id="CHEBI:18420"/>
    </ligand>
</feature>
<evidence type="ECO:0000313" key="11">
    <source>
        <dbReference type="EMBL" id="MBB3837635.1"/>
    </source>
</evidence>
<evidence type="ECO:0000256" key="5">
    <source>
        <dbReference type="ARBA" id="ARBA00022833"/>
    </source>
</evidence>
<feature type="binding site" evidence="8">
    <location>
        <position position="383"/>
    </location>
    <ligand>
        <name>Mg(2+)</name>
        <dbReference type="ChEBI" id="CHEBI:18420"/>
    </ligand>
</feature>
<keyword evidence="10" id="KW-0732">Signal</keyword>
<evidence type="ECO:0000256" key="3">
    <source>
        <dbReference type="ARBA" id="ARBA00022723"/>
    </source>
</evidence>
<evidence type="ECO:0000256" key="2">
    <source>
        <dbReference type="ARBA" id="ARBA00022553"/>
    </source>
</evidence>
<evidence type="ECO:0000313" key="12">
    <source>
        <dbReference type="Proteomes" id="UP000541352"/>
    </source>
</evidence>
<feature type="binding site" evidence="8">
    <location>
        <position position="549"/>
    </location>
    <ligand>
        <name>Zn(2+)</name>
        <dbReference type="ChEBI" id="CHEBI:29105"/>
        <label>2</label>
    </ligand>
</feature>
<dbReference type="RefSeq" id="WP_183972347.1">
    <property type="nucleotide sequence ID" value="NZ_JACIBY010000003.1"/>
</dbReference>
<feature type="binding site" evidence="8">
    <location>
        <position position="501"/>
    </location>
    <ligand>
        <name>Mg(2+)</name>
        <dbReference type="ChEBI" id="CHEBI:18420"/>
    </ligand>
</feature>
<name>A0A7W5ZIC3_9BACT</name>
<dbReference type="SUPFAM" id="SSF53649">
    <property type="entry name" value="Alkaline phosphatase-like"/>
    <property type="match status" value="1"/>
</dbReference>
<dbReference type="InterPro" id="IPR017850">
    <property type="entry name" value="Alkaline_phosphatase_core_sf"/>
</dbReference>
<dbReference type="CDD" id="cd16012">
    <property type="entry name" value="ALP"/>
    <property type="match status" value="1"/>
</dbReference>
<organism evidence="11 12">
    <name type="scientific">Runella defluvii</name>
    <dbReference type="NCBI Taxonomy" id="370973"/>
    <lineage>
        <taxon>Bacteria</taxon>
        <taxon>Pseudomonadati</taxon>
        <taxon>Bacteroidota</taxon>
        <taxon>Cytophagia</taxon>
        <taxon>Cytophagales</taxon>
        <taxon>Spirosomataceae</taxon>
        <taxon>Runella</taxon>
    </lineage>
</organism>
<feature type="binding site" evidence="8">
    <location>
        <position position="291"/>
    </location>
    <ligand>
        <name>Zn(2+)</name>
        <dbReference type="ChEBI" id="CHEBI:29105"/>
        <label>2</label>
    </ligand>
</feature>
<feature type="chain" id="PRO_5030624059" evidence="10">
    <location>
        <begin position="23"/>
        <end position="612"/>
    </location>
</feature>
<dbReference type="InterPro" id="IPR018299">
    <property type="entry name" value="Alkaline_phosphatase_AS"/>
</dbReference>
<dbReference type="GO" id="GO:0008081">
    <property type="term" value="F:phosphoric diester hydrolase activity"/>
    <property type="evidence" value="ECO:0007669"/>
    <property type="project" value="InterPro"/>
</dbReference>
<evidence type="ECO:0000256" key="8">
    <source>
        <dbReference type="PIRSR" id="PIRSR601952-2"/>
    </source>
</evidence>
<keyword evidence="5 8" id="KW-0862">Zinc</keyword>
<feature type="binding site" evidence="8">
    <location>
        <position position="385"/>
    </location>
    <ligand>
        <name>Mg(2+)</name>
        <dbReference type="ChEBI" id="CHEBI:18420"/>
    </ligand>
</feature>
<dbReference type="Gene3D" id="3.40.720.10">
    <property type="entry name" value="Alkaline Phosphatase, subunit A"/>
    <property type="match status" value="1"/>
</dbReference>
<gene>
    <name evidence="11" type="ORF">FHS57_001632</name>
</gene>
<comment type="caution">
    <text evidence="11">The sequence shown here is derived from an EMBL/GenBank/DDBJ whole genome shotgun (WGS) entry which is preliminary data.</text>
</comment>
<dbReference type="PANTHER" id="PTHR11596">
    <property type="entry name" value="ALKALINE PHOSPHATASE"/>
    <property type="match status" value="1"/>
</dbReference>
<evidence type="ECO:0000256" key="6">
    <source>
        <dbReference type="ARBA" id="ARBA00022842"/>
    </source>
</evidence>
<keyword evidence="6 8" id="KW-0460">Magnesium</keyword>
<accession>A0A7W5ZIC3</accession>
<dbReference type="Proteomes" id="UP000541352">
    <property type="component" value="Unassembled WGS sequence"/>
</dbReference>
<dbReference type="Gene3D" id="3.20.20.190">
    <property type="entry name" value="Phosphatidylinositol (PI) phosphodiesterase"/>
    <property type="match status" value="1"/>
</dbReference>
<evidence type="ECO:0000256" key="4">
    <source>
        <dbReference type="ARBA" id="ARBA00022801"/>
    </source>
</evidence>
<dbReference type="InterPro" id="IPR017946">
    <property type="entry name" value="PLC-like_Pdiesterase_TIM-brl"/>
</dbReference>
<dbReference type="PRINTS" id="PR00113">
    <property type="entry name" value="ALKPHPHTASE"/>
</dbReference>
<dbReference type="GO" id="GO:0004035">
    <property type="term" value="F:alkaline phosphatase activity"/>
    <property type="evidence" value="ECO:0007669"/>
    <property type="project" value="UniProtKB-EC"/>
</dbReference>
<sequence>MKTSSFGLSLLLAGFVHTNLHAQINYTNANIHSHNDYQQASPFWGAHTLQCGSIEADLYLYNGELVVAHLPSEVKPDQTLAKMYLQPLQQQQKAGKSYPFQFLIDLKTPASPTLDSLVSQLSRYPELFGEGKNARVVISGSMPTPAQFANYPSWISFDGRFEQTYDAAALKRVALISAPFTLVSRWDGKGLFPKEDREKTVEYVTRARQQGKKVRFWGAPDNEAIWKELTALGVDWIGTDRPQVLADYFKNNKPADNQHTYSSSPYAVYQPTYRSDGAAKTPKNIIFLIGDGMGLAHMQTGLVANHGQLHLALFKRLGLMQTQPAEGYITDSAAAGTALATGHKTKNGTIGLDATLVARPSLAVVARRNGKKTAVISSGPITDATPAVFYAHQPKRSMQEEIAADFLKEPTDVLAGGGTKYFFERKDKANLGDSLVARNYSVIRRYADITSETKKDKFVVLDDQAGLSMEKGRGNFLPLTVGETVKHFKKNAPKGFFMMAEGAQIDYAGHANNVSYVMNEVLDFDQAVAEALRFADQDGQTLVIVTADHETGAMALTGGSEKEGMLKANFGSKGHSGIMVPVYAYGPQSQLFGGIYQNTELSDKIKSLLEKR</sequence>
<comment type="cofactor">
    <cofactor evidence="8">
        <name>Mg(2+)</name>
        <dbReference type="ChEBI" id="CHEBI:18420"/>
    </cofactor>
    <text evidence="8">Binds 1 Mg(2+) ion.</text>
</comment>
<feature type="binding site" evidence="8">
    <location>
        <position position="510"/>
    </location>
    <ligand>
        <name>Zn(2+)</name>
        <dbReference type="ChEBI" id="CHEBI:29105"/>
        <label>2</label>
    </ligand>
</feature>
<dbReference type="InterPro" id="IPR001952">
    <property type="entry name" value="Alkaline_phosphatase"/>
</dbReference>
<protein>
    <submittedName>
        <fullName evidence="11">Alkaline phosphatase</fullName>
        <ecNumber evidence="11">3.1.3.1</ecNumber>
    </submittedName>
</protein>
<dbReference type="GO" id="GO:0006629">
    <property type="term" value="P:lipid metabolic process"/>
    <property type="evidence" value="ECO:0007669"/>
    <property type="project" value="InterPro"/>
</dbReference>
<dbReference type="CDD" id="cd08577">
    <property type="entry name" value="PI-PLCc_GDPD_SF_unchar3"/>
    <property type="match status" value="1"/>
</dbReference>
<dbReference type="SUPFAM" id="SSF51695">
    <property type="entry name" value="PLC-like phosphodiesterases"/>
    <property type="match status" value="1"/>
</dbReference>
<evidence type="ECO:0000256" key="10">
    <source>
        <dbReference type="SAM" id="SignalP"/>
    </source>
</evidence>
<dbReference type="PROSITE" id="PS00123">
    <property type="entry name" value="ALKALINE_PHOSPHATASE"/>
    <property type="match status" value="1"/>
</dbReference>
<evidence type="ECO:0000256" key="7">
    <source>
        <dbReference type="PIRSR" id="PIRSR601952-1"/>
    </source>
</evidence>
<feature type="signal peptide" evidence="10">
    <location>
        <begin position="1"/>
        <end position="22"/>
    </location>
</feature>
<reference evidence="11 12" key="1">
    <citation type="submission" date="2020-08" db="EMBL/GenBank/DDBJ databases">
        <title>Genomic Encyclopedia of Type Strains, Phase IV (KMG-IV): sequencing the most valuable type-strain genomes for metagenomic binning, comparative biology and taxonomic classification.</title>
        <authorList>
            <person name="Goeker M."/>
        </authorList>
    </citation>
    <scope>NUCLEOTIDE SEQUENCE [LARGE SCALE GENOMIC DNA]</scope>
    <source>
        <strain evidence="11 12">DSM 17976</strain>
    </source>
</reference>
<keyword evidence="12" id="KW-1185">Reference proteome</keyword>
<dbReference type="EMBL" id="JACIBY010000003">
    <property type="protein sequence ID" value="MBB3837635.1"/>
    <property type="molecule type" value="Genomic_DNA"/>
</dbReference>
<comment type="similarity">
    <text evidence="1 9">Belongs to the alkaline phosphatase family.</text>
</comment>
<evidence type="ECO:0000256" key="1">
    <source>
        <dbReference type="ARBA" id="ARBA00005984"/>
    </source>
</evidence>
<feature type="binding site" evidence="8">
    <location>
        <position position="506"/>
    </location>
    <ligand>
        <name>Zn(2+)</name>
        <dbReference type="ChEBI" id="CHEBI:29105"/>
        <label>2</label>
    </ligand>
</feature>
<proteinExistence type="inferred from homology"/>
<comment type="cofactor">
    <cofactor evidence="8">
        <name>Zn(2+)</name>
        <dbReference type="ChEBI" id="CHEBI:29105"/>
    </cofactor>
    <text evidence="8">Binds 2 Zn(2+) ions.</text>
</comment>
<dbReference type="GO" id="GO:0046872">
    <property type="term" value="F:metal ion binding"/>
    <property type="evidence" value="ECO:0007669"/>
    <property type="project" value="UniProtKB-KW"/>
</dbReference>
<dbReference type="AlphaFoldDB" id="A0A7W5ZIC3"/>
<dbReference type="EC" id="3.1.3.1" evidence="11"/>
<keyword evidence="4 11" id="KW-0378">Hydrolase</keyword>
<dbReference type="Pfam" id="PF00245">
    <property type="entry name" value="Alk_phosphatase"/>
    <property type="match status" value="1"/>
</dbReference>